<proteinExistence type="predicted"/>
<evidence type="ECO:0000256" key="1">
    <source>
        <dbReference type="ARBA" id="ARBA00004191"/>
    </source>
</evidence>
<evidence type="ECO:0000256" key="14">
    <source>
        <dbReference type="ARBA" id="ARBA00042373"/>
    </source>
</evidence>
<keyword evidence="16" id="KW-0812">Transmembrane</keyword>
<reference evidence="17" key="1">
    <citation type="submission" date="2012-10" db="EMBL/GenBank/DDBJ databases">
        <authorList>
            <person name="Cui C."/>
        </authorList>
    </citation>
    <scope>NUCLEOTIDE SEQUENCE</scope>
    <source>
        <strain evidence="17">QM20</strain>
    </source>
</reference>
<evidence type="ECO:0000256" key="12">
    <source>
        <dbReference type="ARBA" id="ARBA00023326"/>
    </source>
</evidence>
<evidence type="ECO:0000313" key="17">
    <source>
        <dbReference type="EMBL" id="AGA60125.1"/>
    </source>
</evidence>
<evidence type="ECO:0000256" key="7">
    <source>
        <dbReference type="ARBA" id="ARBA00022801"/>
    </source>
</evidence>
<dbReference type="Pfam" id="PF00332">
    <property type="entry name" value="Glyco_hydro_17"/>
    <property type="match status" value="1"/>
</dbReference>
<dbReference type="GO" id="GO:0000272">
    <property type="term" value="P:polysaccharide catabolic process"/>
    <property type="evidence" value="ECO:0007669"/>
    <property type="project" value="UniProtKB-KW"/>
</dbReference>
<evidence type="ECO:0000256" key="5">
    <source>
        <dbReference type="ARBA" id="ARBA00022525"/>
    </source>
</evidence>
<dbReference type="InterPro" id="IPR000490">
    <property type="entry name" value="Glyco_hydro_17"/>
</dbReference>
<dbReference type="GO" id="GO:0004553">
    <property type="term" value="F:hydrolase activity, hydrolyzing O-glycosyl compounds"/>
    <property type="evidence" value="ECO:0007669"/>
    <property type="project" value="InterPro"/>
</dbReference>
<evidence type="ECO:0000256" key="2">
    <source>
        <dbReference type="ARBA" id="ARBA00004236"/>
    </source>
</evidence>
<accession>L0ELF3</accession>
<dbReference type="SUPFAM" id="SSF51445">
    <property type="entry name" value="(Trans)glycosidases"/>
    <property type="match status" value="1"/>
</dbReference>
<feature type="transmembrane region" description="Helical" evidence="16">
    <location>
        <begin position="484"/>
        <end position="502"/>
    </location>
</feature>
<keyword evidence="17" id="KW-0326">Glycosidase</keyword>
<evidence type="ECO:0000256" key="15">
    <source>
        <dbReference type="ARBA" id="ARBA00043078"/>
    </source>
</evidence>
<keyword evidence="3" id="KW-1003">Cell membrane</keyword>
<feature type="transmembrane region" description="Helical" evidence="16">
    <location>
        <begin position="12"/>
        <end position="31"/>
    </location>
</feature>
<keyword evidence="7 17" id="KW-0378">Hydrolase</keyword>
<dbReference type="AlphaFoldDB" id="L0ELF3"/>
<feature type="transmembrane region" description="Helical" evidence="16">
    <location>
        <begin position="508"/>
        <end position="526"/>
    </location>
</feature>
<keyword evidence="10" id="KW-0119">Carbohydrate metabolism</keyword>
<dbReference type="InterPro" id="IPR017853">
    <property type="entry name" value="GH"/>
</dbReference>
<keyword evidence="12" id="KW-0624">Polysaccharide degradation</keyword>
<keyword evidence="4" id="KW-0134">Cell wall</keyword>
<feature type="transmembrane region" description="Helical" evidence="16">
    <location>
        <begin position="326"/>
        <end position="344"/>
    </location>
</feature>
<organism evidence="17">
    <name type="scientific">Dyella sp. QM20</name>
    <dbReference type="NCBI Taxonomy" id="1271881"/>
    <lineage>
        <taxon>Bacteria</taxon>
        <taxon>Pseudomonadati</taxon>
        <taxon>Pseudomonadota</taxon>
        <taxon>Gammaproteobacteria</taxon>
        <taxon>Lysobacterales</taxon>
        <taxon>Rhodanobacteraceae</taxon>
        <taxon>Dyella</taxon>
    </lineage>
</organism>
<evidence type="ECO:0000256" key="4">
    <source>
        <dbReference type="ARBA" id="ARBA00022512"/>
    </source>
</evidence>
<name>L0ELF3_9GAMM</name>
<keyword evidence="6" id="KW-0732">Signal</keyword>
<dbReference type="GO" id="GO:0005886">
    <property type="term" value="C:plasma membrane"/>
    <property type="evidence" value="ECO:0007669"/>
    <property type="project" value="UniProtKB-SubCell"/>
</dbReference>
<keyword evidence="11" id="KW-0961">Cell wall biogenesis/degradation</keyword>
<evidence type="ECO:0000256" key="9">
    <source>
        <dbReference type="ARBA" id="ARBA00023180"/>
    </source>
</evidence>
<dbReference type="Gene3D" id="3.20.20.80">
    <property type="entry name" value="Glycosidases"/>
    <property type="match status" value="1"/>
</dbReference>
<feature type="transmembrane region" description="Helical" evidence="16">
    <location>
        <begin position="387"/>
        <end position="405"/>
    </location>
</feature>
<dbReference type="PANTHER" id="PTHR16631">
    <property type="entry name" value="GLUCAN 1,3-BETA-GLUCOSIDASE"/>
    <property type="match status" value="1"/>
</dbReference>
<protein>
    <recommendedName>
        <fullName evidence="15">Endo-1,3-beta-glucanase btgC</fullName>
    </recommendedName>
    <alternativeName>
        <fullName evidence="14">Laminarinase btgC</fullName>
    </alternativeName>
</protein>
<evidence type="ECO:0000256" key="13">
    <source>
        <dbReference type="ARBA" id="ARBA00037649"/>
    </source>
</evidence>
<evidence type="ECO:0000256" key="10">
    <source>
        <dbReference type="ARBA" id="ARBA00023277"/>
    </source>
</evidence>
<evidence type="ECO:0000256" key="6">
    <source>
        <dbReference type="ARBA" id="ARBA00022729"/>
    </source>
</evidence>
<feature type="transmembrane region" description="Helical" evidence="16">
    <location>
        <begin position="356"/>
        <end position="375"/>
    </location>
</feature>
<dbReference type="PANTHER" id="PTHR16631:SF17">
    <property type="entry name" value="GLUCAN ENDO-1,3-BETA-GLUCOSIDASE BTGC"/>
    <property type="match status" value="1"/>
</dbReference>
<evidence type="ECO:0000256" key="11">
    <source>
        <dbReference type="ARBA" id="ARBA00023316"/>
    </source>
</evidence>
<keyword evidence="5" id="KW-0964">Secreted</keyword>
<dbReference type="InterPro" id="IPR050732">
    <property type="entry name" value="Beta-glucan_modifiers"/>
</dbReference>
<sequence>MQPLSPPSFRSLWPAWLALVLAALAGAWWWWAIGRPVDLPDAPTSRIACVSYAPFRMPGETPFDLNATISPERIDADLKALSQRFDCVRTYSQSHGLDKVPEIAGRYHMKVLMGIWLSRELKVNAHEIEMGIATAKAHPEVLRGVVVGNEVLLRGELSPKALAAYAAEVRAQIPRSVPITYADVWEFWLRYPQMAHAVDYLTIHILPYWEDEPVPPEHAVRHVADVYAKLKASFPGRQIMIGETGWPSAGRPRREASASLVNEARYMREFLAYAGSVDMPYNVIEAFDQPWKRAQEGTVGGYWGIFDVDAQPKFPMKGPVVEESHWLWGIYSGLAAALLFVLAGSWRRQWRGANGWLALLLAGFASGTALAWQYRQAFYACRDRLEWSISIGACVLALITAITLIRRIVARLTGTASPHSGLRLRWWRAGWMFALALLGLLLVFDGRYRDFPLGLFALPCIGYAVLGWLDRGRNLLAPLAEERFLAFWLPALAAVVVAQELGLDTSTWLWLGLNLAIALPILIGWFQAIRLKSNQPQAADQ</sequence>
<feature type="transmembrane region" description="Helical" evidence="16">
    <location>
        <begin position="426"/>
        <end position="445"/>
    </location>
</feature>
<keyword evidence="9" id="KW-0325">Glycoprotein</keyword>
<dbReference type="GO" id="GO:0071555">
    <property type="term" value="P:cell wall organization"/>
    <property type="evidence" value="ECO:0007669"/>
    <property type="project" value="UniProtKB-KW"/>
</dbReference>
<feature type="transmembrane region" description="Helical" evidence="16">
    <location>
        <begin position="451"/>
        <end position="469"/>
    </location>
</feature>
<keyword evidence="16" id="KW-1133">Transmembrane helix</keyword>
<comment type="function">
    <text evidence="13">Glucanases play a role in cell expansion during growth, in cell-cell fusion during mating, and in spore release during sporulation. This enzyme may be involved in beta-glucan degradation. Active on laminarin and lichenan.</text>
</comment>
<keyword evidence="8 16" id="KW-0472">Membrane</keyword>
<evidence type="ECO:0000256" key="8">
    <source>
        <dbReference type="ARBA" id="ARBA00023136"/>
    </source>
</evidence>
<dbReference type="EMBL" id="JX960407">
    <property type="protein sequence ID" value="AGA60125.1"/>
    <property type="molecule type" value="Genomic_DNA"/>
</dbReference>
<comment type="subcellular location">
    <subcellularLocation>
        <location evidence="2">Cell membrane</location>
    </subcellularLocation>
    <subcellularLocation>
        <location evidence="1">Secreted</location>
        <location evidence="1">Cell wall</location>
    </subcellularLocation>
</comment>
<evidence type="ECO:0000256" key="3">
    <source>
        <dbReference type="ARBA" id="ARBA00022475"/>
    </source>
</evidence>
<evidence type="ECO:0000256" key="16">
    <source>
        <dbReference type="SAM" id="Phobius"/>
    </source>
</evidence>